<reference evidence="2" key="1">
    <citation type="journal article" date="2018" name="BMC Genomics">
        <title>Genomic insights into host adaptation between the wheat stripe rust pathogen (Puccinia striiformis f. sp. tritici) and the barley stripe rust pathogen (Puccinia striiformis f. sp. hordei).</title>
        <authorList>
            <person name="Xia C."/>
            <person name="Wang M."/>
            <person name="Yin C."/>
            <person name="Cornejo O.E."/>
            <person name="Hulbert S.H."/>
            <person name="Chen X."/>
        </authorList>
    </citation>
    <scope>NUCLEOTIDE SEQUENCE [LARGE SCALE GENOMIC DNA]</scope>
    <source>
        <strain evidence="2">93-210</strain>
    </source>
</reference>
<dbReference type="EMBL" id="CM045868">
    <property type="protein sequence ID" value="KAI7957500.1"/>
    <property type="molecule type" value="Genomic_DNA"/>
</dbReference>
<comment type="caution">
    <text evidence="1">The sequence shown here is derived from an EMBL/GenBank/DDBJ whole genome shotgun (WGS) entry which is preliminary data.</text>
</comment>
<dbReference type="Proteomes" id="UP001060170">
    <property type="component" value="Chromosome 4"/>
</dbReference>
<evidence type="ECO:0000313" key="1">
    <source>
        <dbReference type="EMBL" id="KAI7957500.1"/>
    </source>
</evidence>
<name>A0ACC0EQL7_9BASI</name>
<organism evidence="1 2">
    <name type="scientific">Puccinia striiformis f. sp. tritici</name>
    <dbReference type="NCBI Taxonomy" id="168172"/>
    <lineage>
        <taxon>Eukaryota</taxon>
        <taxon>Fungi</taxon>
        <taxon>Dikarya</taxon>
        <taxon>Basidiomycota</taxon>
        <taxon>Pucciniomycotina</taxon>
        <taxon>Pucciniomycetes</taxon>
        <taxon>Pucciniales</taxon>
        <taxon>Pucciniaceae</taxon>
        <taxon>Puccinia</taxon>
    </lineage>
</organism>
<sequence length="49" mass="5678">MLAQIHICSFSCVAYIMIEEVSIIHANLPILDCLQLEPSLERRRLHQTQ</sequence>
<gene>
    <name evidence="1" type="ORF">MJO28_004595</name>
</gene>
<keyword evidence="2" id="KW-1185">Reference proteome</keyword>
<accession>A0ACC0EQL7</accession>
<proteinExistence type="predicted"/>
<reference evidence="2" key="2">
    <citation type="journal article" date="2018" name="Mol. Plant Microbe Interact.">
        <title>Genome sequence resources for the wheat stripe rust pathogen (Puccinia striiformis f. sp. tritici) and the barley stripe rust pathogen (Puccinia striiformis f. sp. hordei).</title>
        <authorList>
            <person name="Xia C."/>
            <person name="Wang M."/>
            <person name="Yin C."/>
            <person name="Cornejo O.E."/>
            <person name="Hulbert S.H."/>
            <person name="Chen X."/>
        </authorList>
    </citation>
    <scope>NUCLEOTIDE SEQUENCE [LARGE SCALE GENOMIC DNA]</scope>
    <source>
        <strain evidence="2">93-210</strain>
    </source>
</reference>
<reference evidence="1 2" key="3">
    <citation type="journal article" date="2022" name="Microbiol. Spectr.">
        <title>Folding features and dynamics of 3D genome architecture in plant fungal pathogens.</title>
        <authorList>
            <person name="Xia C."/>
        </authorList>
    </citation>
    <scope>NUCLEOTIDE SEQUENCE [LARGE SCALE GENOMIC DNA]</scope>
    <source>
        <strain evidence="1 2">93-210</strain>
    </source>
</reference>
<protein>
    <submittedName>
        <fullName evidence="1">Uncharacterized protein</fullName>
    </submittedName>
</protein>
<evidence type="ECO:0000313" key="2">
    <source>
        <dbReference type="Proteomes" id="UP001060170"/>
    </source>
</evidence>